<name>A0AAW1IGG8_SAPOF</name>
<keyword evidence="3" id="KW-1185">Reference proteome</keyword>
<reference evidence="2" key="1">
    <citation type="submission" date="2024-03" db="EMBL/GenBank/DDBJ databases">
        <title>WGS assembly of Saponaria officinalis var. Norfolk2.</title>
        <authorList>
            <person name="Jenkins J."/>
            <person name="Shu S."/>
            <person name="Grimwood J."/>
            <person name="Barry K."/>
            <person name="Goodstein D."/>
            <person name="Schmutz J."/>
            <person name="Leebens-Mack J."/>
            <person name="Osbourn A."/>
        </authorList>
    </citation>
    <scope>NUCLEOTIDE SEQUENCE [LARGE SCALE GENOMIC DNA]</scope>
    <source>
        <strain evidence="2">JIC</strain>
    </source>
</reference>
<dbReference type="PANTHER" id="PTHR46631:SF4">
    <property type="entry name" value="OS06G0359400 PROTEIN"/>
    <property type="match status" value="1"/>
</dbReference>
<organism evidence="2 3">
    <name type="scientific">Saponaria officinalis</name>
    <name type="common">Common soapwort</name>
    <name type="synonym">Lychnis saponaria</name>
    <dbReference type="NCBI Taxonomy" id="3572"/>
    <lineage>
        <taxon>Eukaryota</taxon>
        <taxon>Viridiplantae</taxon>
        <taxon>Streptophyta</taxon>
        <taxon>Embryophyta</taxon>
        <taxon>Tracheophyta</taxon>
        <taxon>Spermatophyta</taxon>
        <taxon>Magnoliopsida</taxon>
        <taxon>eudicotyledons</taxon>
        <taxon>Gunneridae</taxon>
        <taxon>Pentapetalae</taxon>
        <taxon>Caryophyllales</taxon>
        <taxon>Caryophyllaceae</taxon>
        <taxon>Caryophylleae</taxon>
        <taxon>Saponaria</taxon>
    </lineage>
</organism>
<protein>
    <recommendedName>
        <fullName evidence="4">60S ribosomal protein L18a-like protein</fullName>
    </recommendedName>
</protein>
<evidence type="ECO:0000256" key="1">
    <source>
        <dbReference type="SAM" id="Phobius"/>
    </source>
</evidence>
<evidence type="ECO:0008006" key="4">
    <source>
        <dbReference type="Google" id="ProtNLM"/>
    </source>
</evidence>
<comment type="caution">
    <text evidence="2">The sequence shown here is derived from an EMBL/GenBank/DDBJ whole genome shotgun (WGS) entry which is preliminary data.</text>
</comment>
<dbReference type="Proteomes" id="UP001443914">
    <property type="component" value="Unassembled WGS sequence"/>
</dbReference>
<feature type="transmembrane region" description="Helical" evidence="1">
    <location>
        <begin position="76"/>
        <end position="98"/>
    </location>
</feature>
<dbReference type="EMBL" id="JBDFQZ010000009">
    <property type="protein sequence ID" value="KAK9688673.1"/>
    <property type="molecule type" value="Genomic_DNA"/>
</dbReference>
<gene>
    <name evidence="2" type="ORF">RND81_09G002500</name>
</gene>
<sequence length="134" mass="14480">MSKEGKVVEHEHESNQAYGTFQGIPSLTSPATGFPQPAPPPGAYAYQSVPGYTVADGTPVREYYHRLPCCGIGCGWFLFIIGFFLAGIPWYAAAIFLLCCRNVDPREKPAYVCCTIAAVLAIIATVFGVTKLND</sequence>
<dbReference type="PANTHER" id="PTHR46631">
    <property type="entry name" value="60S RIBOSOMAL PROTEIN L18A-LIKE"/>
    <property type="match status" value="1"/>
</dbReference>
<accession>A0AAW1IGG8</accession>
<evidence type="ECO:0000313" key="2">
    <source>
        <dbReference type="EMBL" id="KAK9688673.1"/>
    </source>
</evidence>
<feature type="transmembrane region" description="Helical" evidence="1">
    <location>
        <begin position="110"/>
        <end position="129"/>
    </location>
</feature>
<proteinExistence type="predicted"/>
<evidence type="ECO:0000313" key="3">
    <source>
        <dbReference type="Proteomes" id="UP001443914"/>
    </source>
</evidence>
<keyword evidence="1" id="KW-0812">Transmembrane</keyword>
<keyword evidence="1" id="KW-0472">Membrane</keyword>
<dbReference type="InterPro" id="IPR044804">
    <property type="entry name" value="Ribosomal_eL20z-like"/>
</dbReference>
<keyword evidence="1" id="KW-1133">Transmembrane helix</keyword>
<dbReference type="AlphaFoldDB" id="A0AAW1IGG8"/>